<dbReference type="InterPro" id="IPR050179">
    <property type="entry name" value="Trans_hexapeptide_repeat"/>
</dbReference>
<dbReference type="RefSeq" id="WP_097056096.1">
    <property type="nucleotide sequence ID" value="NZ_OCMF01000002.1"/>
</dbReference>
<evidence type="ECO:0000313" key="5">
    <source>
        <dbReference type="Proteomes" id="UP000219193"/>
    </source>
</evidence>
<dbReference type="SUPFAM" id="SSF51161">
    <property type="entry name" value="Trimeric LpxA-like enzymes"/>
    <property type="match status" value="1"/>
</dbReference>
<sequence>MKKKKLVIYGVGRFAEYVQYVFDNDSEFETVAFCIEKAYLSLEHFGNKPLIPFEDIFVEYPPEKFSMFIAVGSNFIRQRIFTKTKELGYTLASYISSKSSHWENLLYGENVFVDEGCVLQPFTRIGENTILFTSQIGHHTSIGDHTLVSGSKTGGNVKIGDNCYVGLNASIKQNLNIADGTIIGMGCIIEKDISESSVYTHKGTTKRKIEPDQIARLFLK</sequence>
<dbReference type="Gene3D" id="2.160.10.10">
    <property type="entry name" value="Hexapeptide repeat proteins"/>
    <property type="match status" value="1"/>
</dbReference>
<dbReference type="OrthoDB" id="1115300at2"/>
<reference evidence="5" key="1">
    <citation type="submission" date="2017-09" db="EMBL/GenBank/DDBJ databases">
        <authorList>
            <person name="Varghese N."/>
            <person name="Submissions S."/>
        </authorList>
    </citation>
    <scope>NUCLEOTIDE SEQUENCE [LARGE SCALE GENOMIC DNA]</scope>
    <source>
        <strain evidence="5">CGMCC 1.12641</strain>
    </source>
</reference>
<organism evidence="4 5">
    <name type="scientific">Salinimicrobium sediminis</name>
    <dbReference type="NCBI Taxonomy" id="1343891"/>
    <lineage>
        <taxon>Bacteria</taxon>
        <taxon>Pseudomonadati</taxon>
        <taxon>Bacteroidota</taxon>
        <taxon>Flavobacteriia</taxon>
        <taxon>Flavobacteriales</taxon>
        <taxon>Flavobacteriaceae</taxon>
        <taxon>Salinimicrobium</taxon>
    </lineage>
</organism>
<dbReference type="InterPro" id="IPR011004">
    <property type="entry name" value="Trimer_LpxA-like_sf"/>
</dbReference>
<keyword evidence="4" id="KW-0808">Transferase</keyword>
<evidence type="ECO:0000256" key="2">
    <source>
        <dbReference type="PIRSR" id="PIRSR620019-2"/>
    </source>
</evidence>
<evidence type="ECO:0000256" key="1">
    <source>
        <dbReference type="ARBA" id="ARBA00007274"/>
    </source>
</evidence>
<dbReference type="AlphaFoldDB" id="A0A285X4S0"/>
<keyword evidence="5" id="KW-1185">Reference proteome</keyword>
<dbReference type="PANTHER" id="PTHR43300">
    <property type="entry name" value="ACETYLTRANSFERASE"/>
    <property type="match status" value="1"/>
</dbReference>
<dbReference type="PANTHER" id="PTHR43300:SF4">
    <property type="entry name" value="ACYL-[ACYL-CARRIER-PROTEIN]--UDP-N-ACETYLGLUCOSAMINE O-ACYLTRANSFERASE"/>
    <property type="match status" value="1"/>
</dbReference>
<name>A0A285X4S0_9FLAO</name>
<evidence type="ECO:0000313" key="4">
    <source>
        <dbReference type="EMBL" id="SOC80315.1"/>
    </source>
</evidence>
<dbReference type="Gene3D" id="3.40.50.20">
    <property type="match status" value="1"/>
</dbReference>
<dbReference type="CDD" id="cd03360">
    <property type="entry name" value="LbH_AT_putative"/>
    <property type="match status" value="1"/>
</dbReference>
<comment type="similarity">
    <text evidence="1">Belongs to the transferase hexapeptide repeat family.</text>
</comment>
<dbReference type="GO" id="GO:0016746">
    <property type="term" value="F:acyltransferase activity"/>
    <property type="evidence" value="ECO:0007669"/>
    <property type="project" value="UniProtKB-KW"/>
</dbReference>
<dbReference type="EMBL" id="OCMF01000002">
    <property type="protein sequence ID" value="SOC80315.1"/>
    <property type="molecule type" value="Genomic_DNA"/>
</dbReference>
<evidence type="ECO:0000259" key="3">
    <source>
        <dbReference type="Pfam" id="PF17836"/>
    </source>
</evidence>
<dbReference type="Proteomes" id="UP000219193">
    <property type="component" value="Unassembled WGS sequence"/>
</dbReference>
<feature type="domain" description="PglD N-terminal" evidence="3">
    <location>
        <begin position="5"/>
        <end position="83"/>
    </location>
</feature>
<accession>A0A285X4S0</accession>
<protein>
    <submittedName>
        <fullName evidence="4">Sugar O-acyltransferase, sialic acid O-acetyltransferase NeuD family</fullName>
    </submittedName>
</protein>
<keyword evidence="4" id="KW-0012">Acyltransferase</keyword>
<dbReference type="InterPro" id="IPR020019">
    <property type="entry name" value="AcTrfase_PglD-like"/>
</dbReference>
<proteinExistence type="inferred from homology"/>
<dbReference type="InterPro" id="IPR041561">
    <property type="entry name" value="PglD_N"/>
</dbReference>
<feature type="binding site" evidence="2">
    <location>
        <position position="72"/>
    </location>
    <ligand>
        <name>substrate</name>
    </ligand>
</feature>
<dbReference type="Pfam" id="PF17836">
    <property type="entry name" value="PglD_N"/>
    <property type="match status" value="1"/>
</dbReference>
<gene>
    <name evidence="4" type="ORF">SAMN06296241_1863</name>
</gene>